<dbReference type="HOGENOM" id="CLU_2751944_0_0_11"/>
<evidence type="ECO:0000256" key="1">
    <source>
        <dbReference type="SAM" id="MobiDB-lite"/>
    </source>
</evidence>
<name>F8B458_9ACTN</name>
<sequence>MAYRLLRISICLPEAAIAMVRDAGADDGRGSSGCLGAPVPVIDVAVGDRPLAGDPRPAGVPRSVPRPVPR</sequence>
<organism evidence="2 3">
    <name type="scientific">Candidatus Protofrankia datiscae</name>
    <dbReference type="NCBI Taxonomy" id="2716812"/>
    <lineage>
        <taxon>Bacteria</taxon>
        <taxon>Bacillati</taxon>
        <taxon>Actinomycetota</taxon>
        <taxon>Actinomycetes</taxon>
        <taxon>Frankiales</taxon>
        <taxon>Frankiaceae</taxon>
        <taxon>Protofrankia</taxon>
    </lineage>
</organism>
<evidence type="ECO:0000313" key="3">
    <source>
        <dbReference type="Proteomes" id="UP000001549"/>
    </source>
</evidence>
<gene>
    <name evidence="2" type="ordered locus">FsymDg_3689</name>
</gene>
<dbReference type="Proteomes" id="UP000001549">
    <property type="component" value="Chromosome"/>
</dbReference>
<dbReference type="AlphaFoldDB" id="F8B458"/>
<proteinExistence type="predicted"/>
<accession>F8B458</accession>
<dbReference type="KEGG" id="fsy:FsymDg_3689"/>
<protein>
    <submittedName>
        <fullName evidence="2">Uncharacterized protein</fullName>
    </submittedName>
</protein>
<dbReference type="EMBL" id="CP002801">
    <property type="protein sequence ID" value="AEH10966.1"/>
    <property type="molecule type" value="Genomic_DNA"/>
</dbReference>
<evidence type="ECO:0000313" key="2">
    <source>
        <dbReference type="EMBL" id="AEH10966.1"/>
    </source>
</evidence>
<dbReference type="STRING" id="656024.FsymDg_3689"/>
<reference evidence="2 3" key="1">
    <citation type="submission" date="2011-05" db="EMBL/GenBank/DDBJ databases">
        <title>Complete sequence of chromosome of Frankia symbiont of Datisca glomerata.</title>
        <authorList>
            <consortium name="US DOE Joint Genome Institute"/>
            <person name="Lucas S."/>
            <person name="Han J."/>
            <person name="Lapidus A."/>
            <person name="Cheng J.-F."/>
            <person name="Goodwin L."/>
            <person name="Pitluck S."/>
            <person name="Peters L."/>
            <person name="Mikhailova N."/>
            <person name="Chertkov O."/>
            <person name="Teshima H."/>
            <person name="Han C."/>
            <person name="Tapia R."/>
            <person name="Land M."/>
            <person name="Hauser L."/>
            <person name="Kyrpides N."/>
            <person name="Ivanova N."/>
            <person name="Pagani I."/>
            <person name="Berry A."/>
            <person name="Pawlowski K."/>
            <person name="Persson T."/>
            <person name="Vanden Heuvel B."/>
            <person name="Benson D."/>
            <person name="Woyke T."/>
        </authorList>
    </citation>
    <scope>NUCLEOTIDE SEQUENCE [LARGE SCALE GENOMIC DNA]</scope>
    <source>
        <strain evidence="3">4085684</strain>
    </source>
</reference>
<feature type="region of interest" description="Disordered" evidence="1">
    <location>
        <begin position="48"/>
        <end position="70"/>
    </location>
</feature>
<keyword evidence="3" id="KW-1185">Reference proteome</keyword>